<proteinExistence type="predicted"/>
<organism evidence="1 2">
    <name type="scientific">Psychroserpens luteus</name>
    <dbReference type="NCBI Taxonomy" id="1434066"/>
    <lineage>
        <taxon>Bacteria</taxon>
        <taxon>Pseudomonadati</taxon>
        <taxon>Bacteroidota</taxon>
        <taxon>Flavobacteriia</taxon>
        <taxon>Flavobacteriales</taxon>
        <taxon>Flavobacteriaceae</taxon>
        <taxon>Psychroserpens</taxon>
    </lineage>
</organism>
<evidence type="ECO:0000313" key="2">
    <source>
        <dbReference type="Proteomes" id="UP001597548"/>
    </source>
</evidence>
<dbReference type="Proteomes" id="UP001597548">
    <property type="component" value="Unassembled WGS sequence"/>
</dbReference>
<protein>
    <submittedName>
        <fullName evidence="1">Uncharacterized protein</fullName>
    </submittedName>
</protein>
<evidence type="ECO:0000313" key="1">
    <source>
        <dbReference type="EMBL" id="MFD2914526.1"/>
    </source>
</evidence>
<reference evidence="2" key="1">
    <citation type="journal article" date="2019" name="Int. J. Syst. Evol. Microbiol.">
        <title>The Global Catalogue of Microorganisms (GCM) 10K type strain sequencing project: providing services to taxonomists for standard genome sequencing and annotation.</title>
        <authorList>
            <consortium name="The Broad Institute Genomics Platform"/>
            <consortium name="The Broad Institute Genome Sequencing Center for Infectious Disease"/>
            <person name="Wu L."/>
            <person name="Ma J."/>
        </authorList>
    </citation>
    <scope>NUCLEOTIDE SEQUENCE [LARGE SCALE GENOMIC DNA]</scope>
    <source>
        <strain evidence="2">KCTC 32514</strain>
    </source>
</reference>
<dbReference type="RefSeq" id="WP_194507789.1">
    <property type="nucleotide sequence ID" value="NZ_JADILU010000003.1"/>
</dbReference>
<dbReference type="EMBL" id="JBHUOS010000001">
    <property type="protein sequence ID" value="MFD2914526.1"/>
    <property type="molecule type" value="Genomic_DNA"/>
</dbReference>
<accession>A0ABW5ZRJ5</accession>
<comment type="caution">
    <text evidence="1">The sequence shown here is derived from an EMBL/GenBank/DDBJ whole genome shotgun (WGS) entry which is preliminary data.</text>
</comment>
<name>A0ABW5ZRJ5_9FLAO</name>
<keyword evidence="2" id="KW-1185">Reference proteome</keyword>
<sequence length="96" mass="10544">MKNKKSILDAPKTMVFKALDKTKKVVTNANGYALNTTEDLVSEGIIVAEQWQTVGNKALKGGLSLTATNQDIVFDALKGVKKHMILSKKRWSKLIA</sequence>
<gene>
    <name evidence="1" type="ORF">ACFS29_02665</name>
</gene>